<dbReference type="InterPro" id="IPR017927">
    <property type="entry name" value="FAD-bd_FR_type"/>
</dbReference>
<dbReference type="InterPro" id="IPR013130">
    <property type="entry name" value="Fe3_Rdtase_TM_dom"/>
</dbReference>
<dbReference type="PRINTS" id="PR00410">
    <property type="entry name" value="PHEHYDRXLASE"/>
</dbReference>
<evidence type="ECO:0000256" key="3">
    <source>
        <dbReference type="ARBA" id="ARBA00022692"/>
    </source>
</evidence>
<name>A0A1Y2N3M9_PSEAH</name>
<evidence type="ECO:0000256" key="5">
    <source>
        <dbReference type="ARBA" id="ARBA00023136"/>
    </source>
</evidence>
<sequence length="461" mass="49879">MSRPVPQQATAPVRRDDPAADAWLAHRRARLIWGSVLVTALVGPSVIWMLRSGPQPLLHQMSVLTGLLALSALVVVAVLPSRVRGLSGALGLETLLGLHRKLGMLAGALVALHLACVVADHPERVWLLVPMSAPARGQAATIGTIAIAVLLLFAVRGVRSGTHEVWRWVHLSLAALVVGASSLHVLWLNNLVTDAVMGPVLGTLGLLLVAVLLIRWGARAVGDAGEFRVHVVRPESATVSTLVLQRRGRHSGPWFRPGQFAWLRLERMSVEEHPFTIASSAVDGGRVEFTVRHTGDFASRLRELRRGEPVWVDGPYGSFTPDAVPSTGLVLIAGGVGITPMMSMLRTAADRGDRRPYRLVVHARDRADLLFRAELAHLRTLLDLQVTEVLRRPSRDWAGATGPIDTALLSAVLTDLDGAGGTCRHDYFICGRPQLVSDVLDTLHSLGVPEDRVHTEQFAQV</sequence>
<dbReference type="Gene3D" id="3.40.50.80">
    <property type="entry name" value="Nucleotide-binding domain of ferredoxin-NADP reductase (FNR) module"/>
    <property type="match status" value="1"/>
</dbReference>
<evidence type="ECO:0000256" key="6">
    <source>
        <dbReference type="SAM" id="Phobius"/>
    </source>
</evidence>
<dbReference type="SMR" id="A0A1Y2N3M9"/>
<feature type="domain" description="FAD-binding FR-type" evidence="7">
    <location>
        <begin position="222"/>
        <end position="322"/>
    </location>
</feature>
<dbReference type="Proteomes" id="UP000194360">
    <property type="component" value="Unassembled WGS sequence"/>
</dbReference>
<dbReference type="GO" id="GO:0016020">
    <property type="term" value="C:membrane"/>
    <property type="evidence" value="ECO:0007669"/>
    <property type="project" value="UniProtKB-SubCell"/>
</dbReference>
<dbReference type="PANTHER" id="PTHR47354">
    <property type="entry name" value="NADH OXIDOREDUCTASE HCR"/>
    <property type="match status" value="1"/>
</dbReference>
<organism evidence="8 9">
    <name type="scientific">Pseudonocardia autotrophica</name>
    <name type="common">Amycolata autotrophica</name>
    <name type="synonym">Nocardia autotrophica</name>
    <dbReference type="NCBI Taxonomy" id="2074"/>
    <lineage>
        <taxon>Bacteria</taxon>
        <taxon>Bacillati</taxon>
        <taxon>Actinomycetota</taxon>
        <taxon>Actinomycetes</taxon>
        <taxon>Pseudonocardiales</taxon>
        <taxon>Pseudonocardiaceae</taxon>
        <taxon>Pseudonocardia</taxon>
    </lineage>
</organism>
<feature type="transmembrane region" description="Helical" evidence="6">
    <location>
        <begin position="31"/>
        <end position="50"/>
    </location>
</feature>
<comment type="caution">
    <text evidence="8">The sequence shown here is derived from an EMBL/GenBank/DDBJ whole genome shotgun (WGS) entry which is preliminary data.</text>
</comment>
<feature type="transmembrane region" description="Helical" evidence="6">
    <location>
        <begin position="165"/>
        <end position="188"/>
    </location>
</feature>
<keyword evidence="3 6" id="KW-0812">Transmembrane</keyword>
<dbReference type="OrthoDB" id="9801223at2"/>
<evidence type="ECO:0000256" key="4">
    <source>
        <dbReference type="ARBA" id="ARBA00022989"/>
    </source>
</evidence>
<dbReference type="InterPro" id="IPR039261">
    <property type="entry name" value="FNR_nucleotide-bd"/>
</dbReference>
<dbReference type="InterPro" id="IPR050415">
    <property type="entry name" value="MRET"/>
</dbReference>
<reference evidence="8 9" key="1">
    <citation type="submission" date="2016-09" db="EMBL/GenBank/DDBJ databases">
        <title>Pseudonocardia autotrophica DSM535, a candidate organism with high potential of specific P450 cytochromes.</title>
        <authorList>
            <person name="Grumaz C."/>
            <person name="Vainshtein Y."/>
            <person name="Kirstahler P."/>
            <person name="Sohn K."/>
        </authorList>
    </citation>
    <scope>NUCLEOTIDE SEQUENCE [LARGE SCALE GENOMIC DNA]</scope>
    <source>
        <strain evidence="8 9">DSM 535</strain>
    </source>
</reference>
<dbReference type="PANTHER" id="PTHR47354:SF5">
    <property type="entry name" value="PROTEIN RFBI"/>
    <property type="match status" value="1"/>
</dbReference>
<dbReference type="EMBL" id="MIGB01000006">
    <property type="protein sequence ID" value="OSY42082.1"/>
    <property type="molecule type" value="Genomic_DNA"/>
</dbReference>
<keyword evidence="4 6" id="KW-1133">Transmembrane helix</keyword>
<dbReference type="Pfam" id="PF08022">
    <property type="entry name" value="FAD_binding_8"/>
    <property type="match status" value="1"/>
</dbReference>
<dbReference type="InterPro" id="IPR001433">
    <property type="entry name" value="OxRdtase_FAD/NAD-bd"/>
</dbReference>
<comment type="subcellular location">
    <subcellularLocation>
        <location evidence="2">Membrane</location>
        <topology evidence="2">Multi-pass membrane protein</topology>
    </subcellularLocation>
</comment>
<keyword evidence="8" id="KW-0503">Monooxygenase</keyword>
<dbReference type="SUPFAM" id="SSF52343">
    <property type="entry name" value="Ferredoxin reductase-like, C-terminal NADP-linked domain"/>
    <property type="match status" value="1"/>
</dbReference>
<dbReference type="InterPro" id="IPR013112">
    <property type="entry name" value="FAD-bd_8"/>
</dbReference>
<dbReference type="Gene3D" id="2.40.30.10">
    <property type="entry name" value="Translation factors"/>
    <property type="match status" value="1"/>
</dbReference>
<dbReference type="PROSITE" id="PS51384">
    <property type="entry name" value="FAD_FR"/>
    <property type="match status" value="1"/>
</dbReference>
<keyword evidence="9" id="KW-1185">Reference proteome</keyword>
<gene>
    <name evidence="8" type="primary">mmoC_2</name>
    <name evidence="8" type="ORF">BG845_01578</name>
</gene>
<feature type="transmembrane region" description="Helical" evidence="6">
    <location>
        <begin position="139"/>
        <end position="158"/>
    </location>
</feature>
<dbReference type="STRING" id="2074.BG845_01578"/>
<evidence type="ECO:0000256" key="2">
    <source>
        <dbReference type="ARBA" id="ARBA00004141"/>
    </source>
</evidence>
<protein>
    <submittedName>
        <fullName evidence="8">Methane monooxygenase component C</fullName>
        <ecNumber evidence="8">1.14.13.25</ecNumber>
    </submittedName>
</protein>
<dbReference type="SUPFAM" id="SSF63380">
    <property type="entry name" value="Riboflavin synthase domain-like"/>
    <property type="match status" value="1"/>
</dbReference>
<feature type="transmembrane region" description="Helical" evidence="6">
    <location>
        <begin position="102"/>
        <end position="119"/>
    </location>
</feature>
<feature type="transmembrane region" description="Helical" evidence="6">
    <location>
        <begin position="200"/>
        <end position="218"/>
    </location>
</feature>
<comment type="cofactor">
    <cofactor evidence="1">
        <name>FAD</name>
        <dbReference type="ChEBI" id="CHEBI:57692"/>
    </cofactor>
</comment>
<dbReference type="RefSeq" id="WP_085911878.1">
    <property type="nucleotide sequence ID" value="NZ_AP018920.1"/>
</dbReference>
<keyword evidence="8" id="KW-0560">Oxidoreductase</keyword>
<keyword evidence="5 6" id="KW-0472">Membrane</keyword>
<dbReference type="InterPro" id="IPR017938">
    <property type="entry name" value="Riboflavin_synthase-like_b-brl"/>
</dbReference>
<dbReference type="GO" id="GO:0015049">
    <property type="term" value="F:methane monooxygenase [NAD(P)H] activity"/>
    <property type="evidence" value="ECO:0007669"/>
    <property type="project" value="UniProtKB-EC"/>
</dbReference>
<evidence type="ECO:0000259" key="7">
    <source>
        <dbReference type="PROSITE" id="PS51384"/>
    </source>
</evidence>
<evidence type="ECO:0000313" key="9">
    <source>
        <dbReference type="Proteomes" id="UP000194360"/>
    </source>
</evidence>
<accession>A0A1Y2N3M9</accession>
<feature type="transmembrane region" description="Helical" evidence="6">
    <location>
        <begin position="62"/>
        <end position="81"/>
    </location>
</feature>
<dbReference type="AlphaFoldDB" id="A0A1Y2N3M9"/>
<proteinExistence type="predicted"/>
<dbReference type="EC" id="1.14.13.25" evidence="8"/>
<dbReference type="Pfam" id="PF01794">
    <property type="entry name" value="Ferric_reduct"/>
    <property type="match status" value="1"/>
</dbReference>
<evidence type="ECO:0000256" key="1">
    <source>
        <dbReference type="ARBA" id="ARBA00001974"/>
    </source>
</evidence>
<dbReference type="Pfam" id="PF00175">
    <property type="entry name" value="NAD_binding_1"/>
    <property type="match status" value="1"/>
</dbReference>
<evidence type="ECO:0000313" key="8">
    <source>
        <dbReference type="EMBL" id="OSY42082.1"/>
    </source>
</evidence>